<evidence type="ECO:0000313" key="3">
    <source>
        <dbReference type="Proteomes" id="UP000295096"/>
    </source>
</evidence>
<name>A0A4R5Q7K8_9PROT</name>
<keyword evidence="1" id="KW-0812">Transmembrane</keyword>
<dbReference type="EMBL" id="SMSJ01000122">
    <property type="protein sequence ID" value="TDH58428.1"/>
    <property type="molecule type" value="Genomic_DNA"/>
</dbReference>
<evidence type="ECO:0000313" key="2">
    <source>
        <dbReference type="EMBL" id="TDH58428.1"/>
    </source>
</evidence>
<keyword evidence="1" id="KW-1133">Transmembrane helix</keyword>
<keyword evidence="1" id="KW-0472">Membrane</keyword>
<organism evidence="2 3">
    <name type="scientific">Dankookia rubra</name>
    <dbReference type="NCBI Taxonomy" id="1442381"/>
    <lineage>
        <taxon>Bacteria</taxon>
        <taxon>Pseudomonadati</taxon>
        <taxon>Pseudomonadota</taxon>
        <taxon>Alphaproteobacteria</taxon>
        <taxon>Acetobacterales</taxon>
        <taxon>Roseomonadaceae</taxon>
        <taxon>Dankookia</taxon>
    </lineage>
</organism>
<protein>
    <recommendedName>
        <fullName evidence="4">Transposase DDE domain-containing protein</fullName>
    </recommendedName>
</protein>
<gene>
    <name evidence="2" type="ORF">E2C06_32670</name>
</gene>
<keyword evidence="3" id="KW-1185">Reference proteome</keyword>
<proteinExistence type="predicted"/>
<dbReference type="Proteomes" id="UP000295096">
    <property type="component" value="Unassembled WGS sequence"/>
</dbReference>
<dbReference type="AlphaFoldDB" id="A0A4R5Q7K8"/>
<reference evidence="2 3" key="1">
    <citation type="journal article" date="2016" name="J. Microbiol.">
        <title>Dankookia rubra gen. nov., sp. nov., an alphaproteobacterium isolated from sediment of a shallow stream.</title>
        <authorList>
            <person name="Kim W.H."/>
            <person name="Kim D.H."/>
            <person name="Kang K."/>
            <person name="Ahn T.Y."/>
        </authorList>
    </citation>
    <scope>NUCLEOTIDE SEQUENCE [LARGE SCALE GENOMIC DNA]</scope>
    <source>
        <strain evidence="2 3">JCM30602</strain>
    </source>
</reference>
<evidence type="ECO:0000256" key="1">
    <source>
        <dbReference type="SAM" id="Phobius"/>
    </source>
</evidence>
<evidence type="ECO:0008006" key="4">
    <source>
        <dbReference type="Google" id="ProtNLM"/>
    </source>
</evidence>
<dbReference type="OrthoDB" id="9798237at2"/>
<sequence>MNHVLCRGFRVTPHNHRRKQLTEARLGERRWPVEGTNAWLLENRRLALRFDRLGYIVQSLIQAACIFLVADRIYNEF</sequence>
<comment type="caution">
    <text evidence="2">The sequence shown here is derived from an EMBL/GenBank/DDBJ whole genome shotgun (WGS) entry which is preliminary data.</text>
</comment>
<accession>A0A4R5Q7K8</accession>
<feature type="transmembrane region" description="Helical" evidence="1">
    <location>
        <begin position="53"/>
        <end position="74"/>
    </location>
</feature>